<comment type="caution">
    <text evidence="1">The sequence shown here is derived from an EMBL/GenBank/DDBJ whole genome shotgun (WGS) entry which is preliminary data.</text>
</comment>
<evidence type="ECO:0000313" key="2">
    <source>
        <dbReference type="Proteomes" id="UP001157502"/>
    </source>
</evidence>
<sequence length="281" mass="29899">MPPTPRFAPGNAPSSQIRPSGNAPSSQIRSPVMPPTPRCAPPVMPPTPRFAPPVMPPTPRFAPPVMPPTPRFAPPVMPPTPRFAPPVMPPTPRFAPPVMPPASDLKTNIPPPAPPTVKPKPPSPPKFPSPVTEVKTKLPVQANPKPPPTQAPSSLSANQATLLSILQKKMLEMDNKMDKKMLVMKDTECDDWESPLSDEETKVTFGVTKKPPVITPATPVAKTQGLDMKELESKMKAHGSSTSSKGLTSNGAQSKQASGITFTVRPGTKQPITVLNKGDSS</sequence>
<gene>
    <name evidence="1" type="ORF">DPEC_G00212180</name>
</gene>
<proteinExistence type="predicted"/>
<keyword evidence="2" id="KW-1185">Reference proteome</keyword>
<dbReference type="EMBL" id="CM055744">
    <property type="protein sequence ID" value="KAJ7999127.1"/>
    <property type="molecule type" value="Genomic_DNA"/>
</dbReference>
<protein>
    <submittedName>
        <fullName evidence="1">Uncharacterized protein</fullName>
    </submittedName>
</protein>
<organism evidence="1 2">
    <name type="scientific">Dallia pectoralis</name>
    <name type="common">Alaska blackfish</name>
    <dbReference type="NCBI Taxonomy" id="75939"/>
    <lineage>
        <taxon>Eukaryota</taxon>
        <taxon>Metazoa</taxon>
        <taxon>Chordata</taxon>
        <taxon>Craniata</taxon>
        <taxon>Vertebrata</taxon>
        <taxon>Euteleostomi</taxon>
        <taxon>Actinopterygii</taxon>
        <taxon>Neopterygii</taxon>
        <taxon>Teleostei</taxon>
        <taxon>Protacanthopterygii</taxon>
        <taxon>Esociformes</taxon>
        <taxon>Umbridae</taxon>
        <taxon>Dallia</taxon>
    </lineage>
</organism>
<dbReference type="Proteomes" id="UP001157502">
    <property type="component" value="Chromosome 17"/>
</dbReference>
<name>A0ACC2G6B7_DALPE</name>
<accession>A0ACC2G6B7</accession>
<reference evidence="1" key="1">
    <citation type="submission" date="2021-05" db="EMBL/GenBank/DDBJ databases">
        <authorList>
            <person name="Pan Q."/>
            <person name="Jouanno E."/>
            <person name="Zahm M."/>
            <person name="Klopp C."/>
            <person name="Cabau C."/>
            <person name="Louis A."/>
            <person name="Berthelot C."/>
            <person name="Parey E."/>
            <person name="Roest Crollius H."/>
            <person name="Montfort J."/>
            <person name="Robinson-Rechavi M."/>
            <person name="Bouchez O."/>
            <person name="Lampietro C."/>
            <person name="Lopez Roques C."/>
            <person name="Donnadieu C."/>
            <person name="Postlethwait J."/>
            <person name="Bobe J."/>
            <person name="Dillon D."/>
            <person name="Chandos A."/>
            <person name="von Hippel F."/>
            <person name="Guiguen Y."/>
        </authorList>
    </citation>
    <scope>NUCLEOTIDE SEQUENCE</scope>
    <source>
        <strain evidence="1">YG-Jan2019</strain>
    </source>
</reference>
<evidence type="ECO:0000313" key="1">
    <source>
        <dbReference type="EMBL" id="KAJ7999127.1"/>
    </source>
</evidence>